<feature type="compositionally biased region" description="Acidic residues" evidence="3">
    <location>
        <begin position="1"/>
        <end position="10"/>
    </location>
</feature>
<keyword evidence="5" id="KW-1185">Reference proteome</keyword>
<dbReference type="Pfam" id="PF13374">
    <property type="entry name" value="TPR_10"/>
    <property type="match status" value="2"/>
</dbReference>
<dbReference type="PANTHER" id="PTHR45641:SF19">
    <property type="entry name" value="NEPHROCYSTIN-3"/>
    <property type="match status" value="1"/>
</dbReference>
<protein>
    <submittedName>
        <fullName evidence="4">Uncharacterized protein</fullName>
    </submittedName>
</protein>
<evidence type="ECO:0000256" key="2">
    <source>
        <dbReference type="ARBA" id="ARBA00022803"/>
    </source>
</evidence>
<dbReference type="SUPFAM" id="SSF48452">
    <property type="entry name" value="TPR-like"/>
    <property type="match status" value="1"/>
</dbReference>
<dbReference type="EMBL" id="JALLPB020000039">
    <property type="protein sequence ID" value="KAL3823344.1"/>
    <property type="molecule type" value="Genomic_DNA"/>
</dbReference>
<dbReference type="InterPro" id="IPR019734">
    <property type="entry name" value="TPR_rpt"/>
</dbReference>
<keyword evidence="2" id="KW-0802">TPR repeat</keyword>
<dbReference type="PANTHER" id="PTHR45641">
    <property type="entry name" value="TETRATRICOPEPTIDE REPEAT PROTEIN (AFU_ORTHOLOGUE AFUA_6G03870)"/>
    <property type="match status" value="1"/>
</dbReference>
<dbReference type="InterPro" id="IPR011990">
    <property type="entry name" value="TPR-like_helical_dom_sf"/>
</dbReference>
<name>A0ABD3SFL1_9STRA</name>
<evidence type="ECO:0000313" key="4">
    <source>
        <dbReference type="EMBL" id="KAL3823344.1"/>
    </source>
</evidence>
<proteinExistence type="predicted"/>
<comment type="caution">
    <text evidence="4">The sequence shown here is derived from an EMBL/GenBank/DDBJ whole genome shotgun (WGS) entry which is preliminary data.</text>
</comment>
<dbReference type="Proteomes" id="UP001530377">
    <property type="component" value="Unassembled WGS sequence"/>
</dbReference>
<feature type="region of interest" description="Disordered" evidence="3">
    <location>
        <begin position="1"/>
        <end position="22"/>
    </location>
</feature>
<gene>
    <name evidence="4" type="ORF">ACHAXA_008839</name>
</gene>
<evidence type="ECO:0000256" key="3">
    <source>
        <dbReference type="SAM" id="MobiDB-lite"/>
    </source>
</evidence>
<evidence type="ECO:0000256" key="1">
    <source>
        <dbReference type="ARBA" id="ARBA00022737"/>
    </source>
</evidence>
<organism evidence="4 5">
    <name type="scientific">Cyclostephanos tholiformis</name>
    <dbReference type="NCBI Taxonomy" id="382380"/>
    <lineage>
        <taxon>Eukaryota</taxon>
        <taxon>Sar</taxon>
        <taxon>Stramenopiles</taxon>
        <taxon>Ochrophyta</taxon>
        <taxon>Bacillariophyta</taxon>
        <taxon>Coscinodiscophyceae</taxon>
        <taxon>Thalassiosirophycidae</taxon>
        <taxon>Stephanodiscales</taxon>
        <taxon>Stephanodiscaceae</taxon>
        <taxon>Cyclostephanos</taxon>
    </lineage>
</organism>
<sequence>MRILDDDATDESSMCDHRHHHHHRHELGKIYNGLAALEATMDGGVDDDRWERAMSLFREAERNYLHGFVPMEEMSNDESGVNTAPPRRGGGTTDIISSSIEVVTKTAIERMTPRRVESLVNVRSNMGELLRKLGRYEAAAGMIDSALDVARMALEVAHERSADDARKVDSTDLVTIADVVGRGLDEQRNSIVDLLLQKAGILMSANSFDEAAEAYERALSYHVSFRRWNEGGDRALGQVPKQGTVLPANNTVVSNNPPKLDLAVATKIEATIRHNLGYALAQIGQDALSLEHYAASLAIKRHIVGDMHLEVANTLMDMGALIGGPLRDFTKALNCFKEALYIYRANLEECSRARDENRSATTSTQTFFDDEESDVINMSIEKALKNISLIDAALLKDRDGASSNKRR</sequence>
<dbReference type="AlphaFoldDB" id="A0ABD3SFL1"/>
<reference evidence="4 5" key="1">
    <citation type="submission" date="2024-10" db="EMBL/GenBank/DDBJ databases">
        <title>Updated reference genomes for cyclostephanoid diatoms.</title>
        <authorList>
            <person name="Roberts W.R."/>
            <person name="Alverson A.J."/>
        </authorList>
    </citation>
    <scope>NUCLEOTIDE SEQUENCE [LARGE SCALE GENOMIC DNA]</scope>
    <source>
        <strain evidence="4 5">AJA228-03</strain>
    </source>
</reference>
<keyword evidence="1" id="KW-0677">Repeat</keyword>
<accession>A0ABD3SFL1</accession>
<dbReference type="SMART" id="SM00028">
    <property type="entry name" value="TPR"/>
    <property type="match status" value="4"/>
</dbReference>
<dbReference type="Gene3D" id="1.25.40.10">
    <property type="entry name" value="Tetratricopeptide repeat domain"/>
    <property type="match status" value="2"/>
</dbReference>
<evidence type="ECO:0000313" key="5">
    <source>
        <dbReference type="Proteomes" id="UP001530377"/>
    </source>
</evidence>